<dbReference type="Proteomes" id="UP000283383">
    <property type="component" value="Unassembled WGS sequence"/>
</dbReference>
<evidence type="ECO:0000256" key="4">
    <source>
        <dbReference type="ARBA" id="ARBA00022763"/>
    </source>
</evidence>
<proteinExistence type="inferred from homology"/>
<evidence type="ECO:0000259" key="12">
    <source>
        <dbReference type="Pfam" id="PF05181"/>
    </source>
</evidence>
<evidence type="ECO:0000313" key="14">
    <source>
        <dbReference type="Proteomes" id="UP000283383"/>
    </source>
</evidence>
<dbReference type="EMBL" id="MCBQ01018009">
    <property type="protein sequence ID" value="RKF58780.1"/>
    <property type="molecule type" value="Genomic_DNA"/>
</dbReference>
<keyword evidence="7" id="KW-0238">DNA-binding</keyword>
<dbReference type="Pfam" id="PF05181">
    <property type="entry name" value="XPA_C"/>
    <property type="match status" value="1"/>
</dbReference>
<comment type="caution">
    <text evidence="13">The sequence shown here is derived from an EMBL/GenBank/DDBJ whole genome shotgun (WGS) entry which is preliminary data.</text>
</comment>
<keyword evidence="5" id="KW-0863">Zinc-finger</keyword>
<dbReference type="GO" id="GO:0008270">
    <property type="term" value="F:zinc ion binding"/>
    <property type="evidence" value="ECO:0007669"/>
    <property type="project" value="UniProtKB-KW"/>
</dbReference>
<dbReference type="PANTHER" id="PTHR10142:SF0">
    <property type="entry name" value="DNA REPAIR PROTEIN COMPLEMENTING XP-A CELLS"/>
    <property type="match status" value="1"/>
</dbReference>
<keyword evidence="6" id="KW-0862">Zinc</keyword>
<evidence type="ECO:0000313" key="13">
    <source>
        <dbReference type="EMBL" id="RKF58780.1"/>
    </source>
</evidence>
<name>A0A420HMW3_9PEZI</name>
<evidence type="ECO:0000256" key="3">
    <source>
        <dbReference type="ARBA" id="ARBA00022723"/>
    </source>
</evidence>
<evidence type="ECO:0000256" key="6">
    <source>
        <dbReference type="ARBA" id="ARBA00022833"/>
    </source>
</evidence>
<keyword evidence="4" id="KW-0227">DNA damage</keyword>
<dbReference type="SUPFAM" id="SSF46955">
    <property type="entry name" value="Putative DNA-binding domain"/>
    <property type="match status" value="1"/>
</dbReference>
<evidence type="ECO:0000256" key="9">
    <source>
        <dbReference type="ARBA" id="ARBA00023242"/>
    </source>
</evidence>
<dbReference type="GO" id="GO:1901255">
    <property type="term" value="P:nucleotide-excision repair involved in interstrand cross-link repair"/>
    <property type="evidence" value="ECO:0007669"/>
    <property type="project" value="TreeGrafter"/>
</dbReference>
<comment type="subcellular location">
    <subcellularLocation>
        <location evidence="1">Nucleus</location>
    </subcellularLocation>
</comment>
<feature type="domain" description="XPA C-terminal" evidence="12">
    <location>
        <begin position="208"/>
        <end position="258"/>
    </location>
</feature>
<evidence type="ECO:0000256" key="1">
    <source>
        <dbReference type="ARBA" id="ARBA00004123"/>
    </source>
</evidence>
<keyword evidence="9" id="KW-0539">Nucleus</keyword>
<keyword evidence="14" id="KW-1185">Reference proteome</keyword>
<dbReference type="PROSITE" id="PS00753">
    <property type="entry name" value="XPA_2"/>
    <property type="match status" value="1"/>
</dbReference>
<dbReference type="GO" id="GO:0070914">
    <property type="term" value="P:UV-damage excision repair"/>
    <property type="evidence" value="ECO:0007669"/>
    <property type="project" value="TreeGrafter"/>
</dbReference>
<evidence type="ECO:0000256" key="10">
    <source>
        <dbReference type="ARBA" id="ARBA00072989"/>
    </source>
</evidence>
<reference evidence="13 14" key="1">
    <citation type="journal article" date="2018" name="BMC Genomics">
        <title>Comparative genome analyses reveal sequence features reflecting distinct modes of host-adaptation between dicot and monocot powdery mildew.</title>
        <authorList>
            <person name="Wu Y."/>
            <person name="Ma X."/>
            <person name="Pan Z."/>
            <person name="Kale S.D."/>
            <person name="Song Y."/>
            <person name="King H."/>
            <person name="Zhang Q."/>
            <person name="Presley C."/>
            <person name="Deng X."/>
            <person name="Wei C.I."/>
            <person name="Xiao S."/>
        </authorList>
    </citation>
    <scope>NUCLEOTIDE SEQUENCE [LARGE SCALE GENOMIC DNA]</scope>
    <source>
        <strain evidence="13">UMSG3</strain>
    </source>
</reference>
<evidence type="ECO:0000256" key="11">
    <source>
        <dbReference type="SAM" id="MobiDB-lite"/>
    </source>
</evidence>
<evidence type="ECO:0000256" key="5">
    <source>
        <dbReference type="ARBA" id="ARBA00022771"/>
    </source>
</evidence>
<sequence>MSSTPESETTRRILEPLQLDTNFIQEENRLKAKALRENHLATESASQQAKYTPSGFLIDKESTDKKRGHASISSAVPESSRDARHISHDEGIQPARKYKKYIDHDFSTMKDTKGGFLSAEDDPWNKAMNHQKVEEKPAHMTLKEWERHQLIKGLRNRKEGPFEPGIGMSSKELGKKCRECKSLEIDWQWEEVFKCAVCSRCKEKFPEKYSLLTKTEAKDDYLLTDPELKDAELLPHLNKPNPHKSHWHDMMLFLRYQVEEYAFGKKWGSSETLDAEFEKREADKKLKKDKKFQSKLKELKKKTRSEAFRRNNNSGSGVGAQFGDRIVGVRNKHEHQWGQSVENADGLSVKKCVECGMEIEELEF</sequence>
<accession>A0A420HMW3</accession>
<evidence type="ECO:0000256" key="7">
    <source>
        <dbReference type="ARBA" id="ARBA00023125"/>
    </source>
</evidence>
<gene>
    <name evidence="13" type="ORF">GcM3_180028</name>
</gene>
<dbReference type="GO" id="GO:0003684">
    <property type="term" value="F:damaged DNA binding"/>
    <property type="evidence" value="ECO:0007669"/>
    <property type="project" value="InterPro"/>
</dbReference>
<dbReference type="Gene3D" id="3.90.530.10">
    <property type="entry name" value="XPA C-terminal domain"/>
    <property type="match status" value="1"/>
</dbReference>
<dbReference type="STRING" id="62708.A0A420HMW3"/>
<dbReference type="InterPro" id="IPR022656">
    <property type="entry name" value="XPA_C"/>
</dbReference>
<keyword evidence="3" id="KW-0479">Metal-binding</keyword>
<keyword evidence="8" id="KW-0234">DNA repair</keyword>
<dbReference type="GO" id="GO:0000715">
    <property type="term" value="P:nucleotide-excision repair, DNA damage recognition"/>
    <property type="evidence" value="ECO:0007669"/>
    <property type="project" value="TreeGrafter"/>
</dbReference>
<dbReference type="GO" id="GO:0006284">
    <property type="term" value="P:base-excision repair"/>
    <property type="evidence" value="ECO:0007669"/>
    <property type="project" value="TreeGrafter"/>
</dbReference>
<evidence type="ECO:0000256" key="8">
    <source>
        <dbReference type="ARBA" id="ARBA00023204"/>
    </source>
</evidence>
<dbReference type="InterPro" id="IPR037129">
    <property type="entry name" value="XPA_sf"/>
</dbReference>
<feature type="region of interest" description="Disordered" evidence="11">
    <location>
        <begin position="61"/>
        <end position="86"/>
    </location>
</feature>
<dbReference type="InterPro" id="IPR022658">
    <property type="entry name" value="XPA_CS"/>
</dbReference>
<dbReference type="InterPro" id="IPR000465">
    <property type="entry name" value="XPA/RAD14"/>
</dbReference>
<comment type="similarity">
    <text evidence="2">Belongs to the XPA family.</text>
</comment>
<dbReference type="AlphaFoldDB" id="A0A420HMW3"/>
<dbReference type="InterPro" id="IPR009061">
    <property type="entry name" value="DNA-bd_dom_put_sf"/>
</dbReference>
<evidence type="ECO:0000256" key="2">
    <source>
        <dbReference type="ARBA" id="ARBA00005548"/>
    </source>
</evidence>
<dbReference type="FunFam" id="3.90.530.10:FF:000003">
    <property type="entry name" value="Dna repair rad14 protein"/>
    <property type="match status" value="1"/>
</dbReference>
<organism evidence="13 14">
    <name type="scientific">Golovinomyces cichoracearum</name>
    <dbReference type="NCBI Taxonomy" id="62708"/>
    <lineage>
        <taxon>Eukaryota</taxon>
        <taxon>Fungi</taxon>
        <taxon>Dikarya</taxon>
        <taxon>Ascomycota</taxon>
        <taxon>Pezizomycotina</taxon>
        <taxon>Leotiomycetes</taxon>
        <taxon>Erysiphales</taxon>
        <taxon>Erysiphaceae</taxon>
        <taxon>Golovinomyces</taxon>
    </lineage>
</organism>
<dbReference type="PANTHER" id="PTHR10142">
    <property type="entry name" value="DNA REPAIR PROTEIN COMPLEMENTING XP-A CELLS"/>
    <property type="match status" value="1"/>
</dbReference>
<dbReference type="GO" id="GO:0000110">
    <property type="term" value="C:nucleotide-excision repair factor 1 complex"/>
    <property type="evidence" value="ECO:0007669"/>
    <property type="project" value="TreeGrafter"/>
</dbReference>
<dbReference type="NCBIfam" id="TIGR00598">
    <property type="entry name" value="rad14"/>
    <property type="match status" value="1"/>
</dbReference>
<dbReference type="CDD" id="cd21077">
    <property type="entry name" value="DBD_Rad14"/>
    <property type="match status" value="1"/>
</dbReference>
<protein>
    <recommendedName>
        <fullName evidence="10">DNA repair protein RAD14</fullName>
    </recommendedName>
</protein>